<dbReference type="EMBL" id="JAXAFJ010000005">
    <property type="protein sequence ID" value="MDX6806332.1"/>
    <property type="molecule type" value="Genomic_DNA"/>
</dbReference>
<gene>
    <name evidence="2" type="ORF">SCD90_09660</name>
</gene>
<keyword evidence="3" id="KW-1185">Reference proteome</keyword>
<evidence type="ECO:0000313" key="2">
    <source>
        <dbReference type="EMBL" id="MDX6806332.1"/>
    </source>
</evidence>
<evidence type="ECO:0000313" key="3">
    <source>
        <dbReference type="Proteomes" id="UP001274321"/>
    </source>
</evidence>
<dbReference type="SMART" id="SM00530">
    <property type="entry name" value="HTH_XRE"/>
    <property type="match status" value="1"/>
</dbReference>
<dbReference type="SUPFAM" id="SSF47413">
    <property type="entry name" value="lambda repressor-like DNA-binding domains"/>
    <property type="match status" value="1"/>
</dbReference>
<dbReference type="Pfam" id="PF13560">
    <property type="entry name" value="HTH_31"/>
    <property type="match status" value="1"/>
</dbReference>
<name>A0ABU4RND0_9HYPH</name>
<reference evidence="2 3" key="1">
    <citation type="submission" date="2023-11" db="EMBL/GenBank/DDBJ databases">
        <authorList>
            <person name="Bao R."/>
        </authorList>
    </citation>
    <scope>NUCLEOTIDE SEQUENCE [LARGE SCALE GENOMIC DNA]</scope>
    <source>
        <strain evidence="2 3">PJ23</strain>
    </source>
</reference>
<proteinExistence type="predicted"/>
<organism evidence="2 3">
    <name type="scientific">Terrihabitans rhizophilus</name>
    <dbReference type="NCBI Taxonomy" id="3092662"/>
    <lineage>
        <taxon>Bacteria</taxon>
        <taxon>Pseudomonadati</taxon>
        <taxon>Pseudomonadota</taxon>
        <taxon>Alphaproteobacteria</taxon>
        <taxon>Hyphomicrobiales</taxon>
        <taxon>Terrihabitans</taxon>
    </lineage>
</organism>
<protein>
    <submittedName>
        <fullName evidence="2">Helix-turn-helix transcriptional regulator</fullName>
    </submittedName>
</protein>
<feature type="domain" description="HTH cro/C1-type" evidence="1">
    <location>
        <begin position="6"/>
        <end position="40"/>
    </location>
</feature>
<accession>A0ABU4RND0</accession>
<dbReference type="Proteomes" id="UP001274321">
    <property type="component" value="Unassembled WGS sequence"/>
</dbReference>
<dbReference type="RefSeq" id="WP_319844463.1">
    <property type="nucleotide sequence ID" value="NZ_JAXAFJ010000005.1"/>
</dbReference>
<dbReference type="PROSITE" id="PS50943">
    <property type="entry name" value="HTH_CROC1"/>
    <property type="match status" value="1"/>
</dbReference>
<evidence type="ECO:0000259" key="1">
    <source>
        <dbReference type="PROSITE" id="PS50943"/>
    </source>
</evidence>
<sequence>MAPEQFKAWRAHMKLSQAKAADALGISKGSIEHYEAGKTRDGRPAPVPKTVALACAALALGITSYEGPTA</sequence>
<comment type="caution">
    <text evidence="2">The sequence shown here is derived from an EMBL/GenBank/DDBJ whole genome shotgun (WGS) entry which is preliminary data.</text>
</comment>
<dbReference type="Gene3D" id="1.10.260.40">
    <property type="entry name" value="lambda repressor-like DNA-binding domains"/>
    <property type="match status" value="1"/>
</dbReference>
<dbReference type="CDD" id="cd00093">
    <property type="entry name" value="HTH_XRE"/>
    <property type="match status" value="1"/>
</dbReference>
<dbReference type="InterPro" id="IPR010982">
    <property type="entry name" value="Lambda_DNA-bd_dom_sf"/>
</dbReference>
<dbReference type="InterPro" id="IPR001387">
    <property type="entry name" value="Cro/C1-type_HTH"/>
</dbReference>